<dbReference type="EMBL" id="BMSC01000001">
    <property type="protein sequence ID" value="GGU54400.1"/>
    <property type="molecule type" value="Genomic_DNA"/>
</dbReference>
<comment type="caution">
    <text evidence="3">The sequence shown here is derived from an EMBL/GenBank/DDBJ whole genome shotgun (WGS) entry which is preliminary data.</text>
</comment>
<dbReference type="Proteomes" id="UP000660975">
    <property type="component" value="Unassembled WGS sequence"/>
</dbReference>
<feature type="region of interest" description="Disordered" evidence="1">
    <location>
        <begin position="97"/>
        <end position="125"/>
    </location>
</feature>
<accession>A0A8H9HFD1</accession>
<dbReference type="EMBL" id="BLLO01000020">
    <property type="protein sequence ID" value="GFH79310.1"/>
    <property type="molecule type" value="Genomic_DNA"/>
</dbReference>
<reference evidence="3" key="1">
    <citation type="journal article" date="2014" name="Int. J. Syst. Evol. Microbiol.">
        <title>Complete genome sequence of Corynebacterium casei LMG S-19264T (=DSM 44701T), isolated from a smear-ripened cheese.</title>
        <authorList>
            <consortium name="US DOE Joint Genome Institute (JGI-PGF)"/>
            <person name="Walter F."/>
            <person name="Albersmeier A."/>
            <person name="Kalinowski J."/>
            <person name="Ruckert C."/>
        </authorList>
    </citation>
    <scope>NUCLEOTIDE SEQUENCE</scope>
    <source>
        <strain evidence="3">JCM 4136</strain>
    </source>
</reference>
<feature type="region of interest" description="Disordered" evidence="1">
    <location>
        <begin position="245"/>
        <end position="306"/>
    </location>
</feature>
<evidence type="ECO:0000313" key="5">
    <source>
        <dbReference type="Proteomes" id="UP000660975"/>
    </source>
</evidence>
<dbReference type="AlphaFoldDB" id="A0A8H9HFD1"/>
<feature type="compositionally biased region" description="Basic residues" evidence="1">
    <location>
        <begin position="295"/>
        <end position="306"/>
    </location>
</feature>
<gene>
    <name evidence="3" type="ORF">GCM10010227_04390</name>
    <name evidence="2" type="ORF">Sgou_39800</name>
</gene>
<dbReference type="Proteomes" id="UP000480804">
    <property type="component" value="Unassembled WGS sequence"/>
</dbReference>
<reference evidence="2 4" key="2">
    <citation type="submission" date="2020-02" db="EMBL/GenBank/DDBJ databases">
        <title>Whole genome shotgun sequence of Streptomyces gougerotii NBRC 13043.</title>
        <authorList>
            <person name="Ichikawa N."/>
            <person name="Komaki H."/>
            <person name="Tamura T."/>
        </authorList>
    </citation>
    <scope>NUCLEOTIDE SEQUENCE [LARGE SCALE GENOMIC DNA]</scope>
    <source>
        <strain evidence="2 4">NBRC 13043</strain>
    </source>
</reference>
<proteinExistence type="predicted"/>
<evidence type="ECO:0000313" key="4">
    <source>
        <dbReference type="Proteomes" id="UP000480804"/>
    </source>
</evidence>
<feature type="region of interest" description="Disordered" evidence="1">
    <location>
        <begin position="147"/>
        <end position="212"/>
    </location>
</feature>
<evidence type="ECO:0000256" key="1">
    <source>
        <dbReference type="SAM" id="MobiDB-lite"/>
    </source>
</evidence>
<feature type="compositionally biased region" description="Basic and acidic residues" evidence="1">
    <location>
        <begin position="178"/>
        <end position="196"/>
    </location>
</feature>
<sequence length="306" mass="31332">MHERGASRPLRTGGTPFVRGAAERHPSPGGGGRPGAYRGRGDPAVAADRAAVAGVHAGAVEAARRIDAGGPGRRERGLAARRVPAGLTTRFCTRTAPAGMSAPKAGVTIRPGRSHRRRPAVGPRQGARFLGSAGLMEPGVLPGVGEQPGEGRHGVGVGRADLRGEGDGQVHGSAGVVPRHDRPGRPRRADAADGGRRAGRGTRLGEGEAGRDRDVRTLATTFGSISSVYARVVVPSVTRRSSVPLGRGAPVADGGAPLRDRTVAGPPPDARAHRVPPRPETGLRAPGRLCGGRVRSGRGKVRGRLG</sequence>
<organism evidence="3 5">
    <name type="scientific">Streptomyces gougerotii</name>
    <dbReference type="NCBI Taxonomy" id="53448"/>
    <lineage>
        <taxon>Bacteria</taxon>
        <taxon>Bacillati</taxon>
        <taxon>Actinomycetota</taxon>
        <taxon>Actinomycetes</taxon>
        <taxon>Kitasatosporales</taxon>
        <taxon>Streptomycetaceae</taxon>
        <taxon>Streptomyces</taxon>
        <taxon>Streptomyces diastaticus group</taxon>
    </lineage>
</organism>
<evidence type="ECO:0000313" key="2">
    <source>
        <dbReference type="EMBL" id="GFH79310.1"/>
    </source>
</evidence>
<protein>
    <submittedName>
        <fullName evidence="3">Uncharacterized protein</fullName>
    </submittedName>
</protein>
<evidence type="ECO:0000313" key="3">
    <source>
        <dbReference type="EMBL" id="GGU54400.1"/>
    </source>
</evidence>
<name>A0A8H9HFD1_9ACTN</name>
<feature type="region of interest" description="Disordered" evidence="1">
    <location>
        <begin position="1"/>
        <end position="43"/>
    </location>
</feature>
<reference evidence="3" key="3">
    <citation type="submission" date="2020-09" db="EMBL/GenBank/DDBJ databases">
        <authorList>
            <person name="Sun Q."/>
            <person name="Ohkuma M."/>
        </authorList>
    </citation>
    <scope>NUCLEOTIDE SEQUENCE</scope>
    <source>
        <strain evidence="3">JCM 4136</strain>
    </source>
</reference>
<keyword evidence="4" id="KW-1185">Reference proteome</keyword>
<feature type="compositionally biased region" description="Basic and acidic residues" evidence="1">
    <location>
        <begin position="203"/>
        <end position="212"/>
    </location>
</feature>